<evidence type="ECO:0000256" key="21">
    <source>
        <dbReference type="ARBA" id="ARBA00049161"/>
    </source>
</evidence>
<dbReference type="GO" id="GO:0005737">
    <property type="term" value="C:cytoplasm"/>
    <property type="evidence" value="ECO:0007669"/>
    <property type="project" value="TreeGrafter"/>
</dbReference>
<dbReference type="GO" id="GO:0008841">
    <property type="term" value="F:dihydrofolate synthase activity"/>
    <property type="evidence" value="ECO:0007669"/>
    <property type="project" value="UniProtKB-EC"/>
</dbReference>
<dbReference type="Pfam" id="PF02875">
    <property type="entry name" value="Mur_ligase_C"/>
    <property type="match status" value="1"/>
</dbReference>
<dbReference type="GO" id="GO:0046872">
    <property type="term" value="F:metal ion binding"/>
    <property type="evidence" value="ECO:0007669"/>
    <property type="project" value="UniProtKB-KW"/>
</dbReference>
<dbReference type="InterPro" id="IPR001645">
    <property type="entry name" value="Folylpolyglutamate_synth"/>
</dbReference>
<dbReference type="InterPro" id="IPR004101">
    <property type="entry name" value="Mur_ligase_C"/>
</dbReference>
<comment type="cofactor">
    <cofactor evidence="1">
        <name>Mg(2+)</name>
        <dbReference type="ChEBI" id="CHEBI:18420"/>
    </cofactor>
</comment>
<evidence type="ECO:0000256" key="18">
    <source>
        <dbReference type="ARBA" id="ARBA00047493"/>
    </source>
</evidence>
<dbReference type="EC" id="6.3.2.12" evidence="6"/>
<comment type="function">
    <text evidence="2">Functions in two distinct reactions of the de novo folate biosynthetic pathway. Catalyzes the addition of a glutamate residue to dihydropteroate (7,8-dihydropteroate or H2Pte) to form dihydrofolate (7,8-dihydrofolate monoglutamate or H2Pte-Glu). Also catalyzes successive additions of L-glutamate to tetrahydrofolate or 10-formyltetrahydrofolate or 5,10-methylenetetrahydrofolate, leading to folylpolyglutamate derivatives.</text>
</comment>
<organism evidence="25">
    <name type="scientific">Caldithrix abyssi</name>
    <dbReference type="NCBI Taxonomy" id="187145"/>
    <lineage>
        <taxon>Bacteria</taxon>
        <taxon>Pseudomonadati</taxon>
        <taxon>Calditrichota</taxon>
        <taxon>Calditrichia</taxon>
        <taxon>Calditrichales</taxon>
        <taxon>Calditrichaceae</taxon>
        <taxon>Caldithrix</taxon>
    </lineage>
</organism>
<evidence type="ECO:0000256" key="2">
    <source>
        <dbReference type="ARBA" id="ARBA00002714"/>
    </source>
</evidence>
<dbReference type="Pfam" id="PF08245">
    <property type="entry name" value="Mur_ligase_M"/>
    <property type="match status" value="1"/>
</dbReference>
<dbReference type="PIRSF" id="PIRSF001563">
    <property type="entry name" value="Folylpolyglu_synth"/>
    <property type="match status" value="1"/>
</dbReference>
<evidence type="ECO:0000256" key="22">
    <source>
        <dbReference type="PIRNR" id="PIRNR001563"/>
    </source>
</evidence>
<evidence type="ECO:0000256" key="9">
    <source>
        <dbReference type="ARBA" id="ARBA00022598"/>
    </source>
</evidence>
<proteinExistence type="inferred from homology"/>
<dbReference type="NCBIfam" id="TIGR01499">
    <property type="entry name" value="folC"/>
    <property type="match status" value="1"/>
</dbReference>
<comment type="caution">
    <text evidence="25">The sequence shown here is derived from an EMBL/GenBank/DDBJ whole genome shotgun (WGS) entry which is preliminary data.</text>
</comment>
<dbReference type="GO" id="GO:0005524">
    <property type="term" value="F:ATP binding"/>
    <property type="evidence" value="ECO:0007669"/>
    <property type="project" value="UniProtKB-KW"/>
</dbReference>
<comment type="catalytic activity">
    <reaction evidence="18">
        <text>(6S)-5,6,7,8-tetrahydrofolyl-(gamma-L-Glu)(n) + L-glutamate + ATP = (6S)-5,6,7,8-tetrahydrofolyl-(gamma-L-Glu)(n+1) + ADP + phosphate + H(+)</text>
        <dbReference type="Rhea" id="RHEA:10580"/>
        <dbReference type="Rhea" id="RHEA-COMP:14738"/>
        <dbReference type="Rhea" id="RHEA-COMP:14740"/>
        <dbReference type="ChEBI" id="CHEBI:15378"/>
        <dbReference type="ChEBI" id="CHEBI:29985"/>
        <dbReference type="ChEBI" id="CHEBI:30616"/>
        <dbReference type="ChEBI" id="CHEBI:43474"/>
        <dbReference type="ChEBI" id="CHEBI:141005"/>
        <dbReference type="ChEBI" id="CHEBI:456216"/>
        <dbReference type="EC" id="6.3.2.17"/>
    </reaction>
</comment>
<accession>A0A7V4U1U4</accession>
<keyword evidence="11 22" id="KW-0547">Nucleotide-binding</keyword>
<comment type="similarity">
    <text evidence="5 22">Belongs to the folylpolyglutamate synthase family.</text>
</comment>
<evidence type="ECO:0000256" key="1">
    <source>
        <dbReference type="ARBA" id="ARBA00001946"/>
    </source>
</evidence>
<dbReference type="EMBL" id="DRQG01000112">
    <property type="protein sequence ID" value="HGY56451.1"/>
    <property type="molecule type" value="Genomic_DNA"/>
</dbReference>
<keyword evidence="13" id="KW-0460">Magnesium</keyword>
<comment type="catalytic activity">
    <reaction evidence="21">
        <text>7,8-dihydropteroate + L-glutamate + ATP = 7,8-dihydrofolate + ADP + phosphate + H(+)</text>
        <dbReference type="Rhea" id="RHEA:23584"/>
        <dbReference type="ChEBI" id="CHEBI:15378"/>
        <dbReference type="ChEBI" id="CHEBI:17839"/>
        <dbReference type="ChEBI" id="CHEBI:29985"/>
        <dbReference type="ChEBI" id="CHEBI:30616"/>
        <dbReference type="ChEBI" id="CHEBI:43474"/>
        <dbReference type="ChEBI" id="CHEBI:57451"/>
        <dbReference type="ChEBI" id="CHEBI:456216"/>
        <dbReference type="EC" id="6.3.2.12"/>
    </reaction>
</comment>
<evidence type="ECO:0000256" key="6">
    <source>
        <dbReference type="ARBA" id="ARBA00013023"/>
    </source>
</evidence>
<evidence type="ECO:0000256" key="20">
    <source>
        <dbReference type="ARBA" id="ARBA00049035"/>
    </source>
</evidence>
<dbReference type="InterPro" id="IPR013221">
    <property type="entry name" value="Mur_ligase_cen"/>
</dbReference>
<comment type="pathway">
    <text evidence="3">Cofactor biosynthesis; tetrahydrofolate biosynthesis; 7,8-dihydrofolate from 2-amino-4-hydroxy-6-hydroxymethyl-7,8-dihydropteridine diphosphate and 4-aminobenzoate: step 2/2.</text>
</comment>
<protein>
    <recommendedName>
        <fullName evidence="8">Dihydrofolate synthase/folylpolyglutamate synthase</fullName>
        <ecNumber evidence="6">6.3.2.12</ecNumber>
        <ecNumber evidence="7">6.3.2.17</ecNumber>
    </recommendedName>
    <alternativeName>
        <fullName evidence="17">Folylpoly-gamma-glutamate synthetase-dihydrofolate synthetase</fullName>
    </alternativeName>
    <alternativeName>
        <fullName evidence="15">Folylpolyglutamate synthetase</fullName>
    </alternativeName>
    <alternativeName>
        <fullName evidence="16">Tetrahydrofolylpolyglutamate synthase</fullName>
    </alternativeName>
</protein>
<keyword evidence="12 22" id="KW-0067">ATP-binding</keyword>
<dbReference type="SUPFAM" id="SSF53244">
    <property type="entry name" value="MurD-like peptide ligases, peptide-binding domain"/>
    <property type="match status" value="1"/>
</dbReference>
<evidence type="ECO:0000256" key="19">
    <source>
        <dbReference type="ARBA" id="ARBA00047808"/>
    </source>
</evidence>
<evidence type="ECO:0000256" key="17">
    <source>
        <dbReference type="ARBA" id="ARBA00032510"/>
    </source>
</evidence>
<keyword evidence="9 22" id="KW-0436">Ligase</keyword>
<dbReference type="GO" id="GO:0046656">
    <property type="term" value="P:folic acid biosynthetic process"/>
    <property type="evidence" value="ECO:0007669"/>
    <property type="project" value="UniProtKB-KW"/>
</dbReference>
<evidence type="ECO:0000256" key="7">
    <source>
        <dbReference type="ARBA" id="ARBA00013025"/>
    </source>
</evidence>
<evidence type="ECO:0000256" key="11">
    <source>
        <dbReference type="ARBA" id="ARBA00022741"/>
    </source>
</evidence>
<evidence type="ECO:0000256" key="14">
    <source>
        <dbReference type="ARBA" id="ARBA00022909"/>
    </source>
</evidence>
<dbReference type="PROSITE" id="PS01012">
    <property type="entry name" value="FOLYLPOLYGLU_SYNT_2"/>
    <property type="match status" value="1"/>
</dbReference>
<reference evidence="25" key="1">
    <citation type="journal article" date="2020" name="mSystems">
        <title>Genome- and Community-Level Interaction Insights into Carbon Utilization and Element Cycling Functions of Hydrothermarchaeota in Hydrothermal Sediment.</title>
        <authorList>
            <person name="Zhou Z."/>
            <person name="Liu Y."/>
            <person name="Xu W."/>
            <person name="Pan J."/>
            <person name="Luo Z.H."/>
            <person name="Li M."/>
        </authorList>
    </citation>
    <scope>NUCLEOTIDE SEQUENCE [LARGE SCALE GENOMIC DNA]</scope>
    <source>
        <strain evidence="25">HyVt-577</strain>
    </source>
</reference>
<evidence type="ECO:0000256" key="3">
    <source>
        <dbReference type="ARBA" id="ARBA00004799"/>
    </source>
</evidence>
<sequence length="425" mass="48078">MHNYTSTVREIYDLQKFAIKLGLDNIRALCAELGDPQKAYPVIHLAGTNGKGSTAFFLARILQSAGLKTALFTSPHLSDFRERIRVNGRKISRGSVIRFWERMRASVLQRKATFFDTTTALALDWFRQMKVDVAVIETGLGGRLDSTNIVEAGYTVLTPIHFDHQKQLGDNLRQIAAEKAGIIKKHSAVFSAVQKAEALETIRQYLKKEHRFFYLADHISWERKTVSWSGQRFDLFDHLHRLEYHDLKTRQLGGFQLANIALAYLTARMFLKEHRILFNEAAFRSMLARAVWPGRMQVVARQPNIVLDVSHNPEGIEKTLKAVNELCPPEKLVLLTGLVDDKNYVDVARIVKRAAGGIVVTEPATHRRLAATDLAAAFQNAGKKVKIIQDLHRAFEFCKQSLKQDETLLVIGSHYLVGPLLENIN</sequence>
<dbReference type="PANTHER" id="PTHR11136">
    <property type="entry name" value="FOLYLPOLYGLUTAMATE SYNTHASE-RELATED"/>
    <property type="match status" value="1"/>
</dbReference>
<evidence type="ECO:0000256" key="8">
    <source>
        <dbReference type="ARBA" id="ARBA00019357"/>
    </source>
</evidence>
<keyword evidence="10" id="KW-0479">Metal-binding</keyword>
<name>A0A7V4U1U4_CALAY</name>
<dbReference type="Gene3D" id="3.90.190.20">
    <property type="entry name" value="Mur ligase, C-terminal domain"/>
    <property type="match status" value="1"/>
</dbReference>
<comment type="pathway">
    <text evidence="4">Cofactor biosynthesis; tetrahydrofolylpolyglutamate biosynthesis.</text>
</comment>
<dbReference type="InterPro" id="IPR036615">
    <property type="entry name" value="Mur_ligase_C_dom_sf"/>
</dbReference>
<evidence type="ECO:0000256" key="16">
    <source>
        <dbReference type="ARBA" id="ARBA00030592"/>
    </source>
</evidence>
<dbReference type="PANTHER" id="PTHR11136:SF0">
    <property type="entry name" value="DIHYDROFOLATE SYNTHETASE-RELATED"/>
    <property type="match status" value="1"/>
</dbReference>
<evidence type="ECO:0000256" key="5">
    <source>
        <dbReference type="ARBA" id="ARBA00008276"/>
    </source>
</evidence>
<evidence type="ECO:0000256" key="12">
    <source>
        <dbReference type="ARBA" id="ARBA00022840"/>
    </source>
</evidence>
<dbReference type="Gene3D" id="3.40.1190.10">
    <property type="entry name" value="Mur-like, catalytic domain"/>
    <property type="match status" value="1"/>
</dbReference>
<dbReference type="PROSITE" id="PS01011">
    <property type="entry name" value="FOLYLPOLYGLU_SYNT_1"/>
    <property type="match status" value="1"/>
</dbReference>
<evidence type="ECO:0000256" key="10">
    <source>
        <dbReference type="ARBA" id="ARBA00022723"/>
    </source>
</evidence>
<dbReference type="SUPFAM" id="SSF53623">
    <property type="entry name" value="MurD-like peptide ligases, catalytic domain"/>
    <property type="match status" value="1"/>
</dbReference>
<gene>
    <name evidence="25" type="ORF">ENK44_12145</name>
</gene>
<keyword evidence="14" id="KW-0289">Folate biosynthesis</keyword>
<comment type="catalytic activity">
    <reaction evidence="20">
        <text>(6R)-5,10-methylenetetrahydrofolyl-(gamma-L-Glu)(n) + L-glutamate + ATP = (6R)-5,10-methylenetetrahydrofolyl-(gamma-L-Glu)(n+1) + ADP + phosphate + H(+)</text>
        <dbReference type="Rhea" id="RHEA:51912"/>
        <dbReference type="Rhea" id="RHEA-COMP:13257"/>
        <dbReference type="Rhea" id="RHEA-COMP:13258"/>
        <dbReference type="ChEBI" id="CHEBI:15378"/>
        <dbReference type="ChEBI" id="CHEBI:29985"/>
        <dbReference type="ChEBI" id="CHEBI:30616"/>
        <dbReference type="ChEBI" id="CHEBI:43474"/>
        <dbReference type="ChEBI" id="CHEBI:136572"/>
        <dbReference type="ChEBI" id="CHEBI:456216"/>
        <dbReference type="EC" id="6.3.2.17"/>
    </reaction>
</comment>
<comment type="catalytic activity">
    <reaction evidence="19">
        <text>10-formyltetrahydrofolyl-(gamma-L-Glu)(n) + L-glutamate + ATP = 10-formyltetrahydrofolyl-(gamma-L-Glu)(n+1) + ADP + phosphate + H(+)</text>
        <dbReference type="Rhea" id="RHEA:51904"/>
        <dbReference type="Rhea" id="RHEA-COMP:13088"/>
        <dbReference type="Rhea" id="RHEA-COMP:14300"/>
        <dbReference type="ChEBI" id="CHEBI:15378"/>
        <dbReference type="ChEBI" id="CHEBI:29985"/>
        <dbReference type="ChEBI" id="CHEBI:30616"/>
        <dbReference type="ChEBI" id="CHEBI:43474"/>
        <dbReference type="ChEBI" id="CHEBI:134413"/>
        <dbReference type="ChEBI" id="CHEBI:456216"/>
        <dbReference type="EC" id="6.3.2.17"/>
    </reaction>
</comment>
<evidence type="ECO:0000256" key="4">
    <source>
        <dbReference type="ARBA" id="ARBA00005150"/>
    </source>
</evidence>
<dbReference type="FunFam" id="3.40.1190.10:FF:000011">
    <property type="entry name" value="Folylpolyglutamate synthase/dihydrofolate synthase"/>
    <property type="match status" value="1"/>
</dbReference>
<feature type="domain" description="Mur ligase C-terminal" evidence="23">
    <location>
        <begin position="294"/>
        <end position="413"/>
    </location>
</feature>
<dbReference type="GO" id="GO:0004326">
    <property type="term" value="F:tetrahydrofolylpolyglutamate synthase activity"/>
    <property type="evidence" value="ECO:0007669"/>
    <property type="project" value="UniProtKB-EC"/>
</dbReference>
<dbReference type="AlphaFoldDB" id="A0A7V4U1U4"/>
<evidence type="ECO:0000259" key="23">
    <source>
        <dbReference type="Pfam" id="PF02875"/>
    </source>
</evidence>
<dbReference type="InterPro" id="IPR036565">
    <property type="entry name" value="Mur-like_cat_sf"/>
</dbReference>
<dbReference type="InterPro" id="IPR018109">
    <property type="entry name" value="Folylpolyglutamate_synth_CS"/>
</dbReference>
<evidence type="ECO:0000259" key="24">
    <source>
        <dbReference type="Pfam" id="PF08245"/>
    </source>
</evidence>
<dbReference type="Proteomes" id="UP000885779">
    <property type="component" value="Unassembled WGS sequence"/>
</dbReference>
<evidence type="ECO:0000313" key="25">
    <source>
        <dbReference type="EMBL" id="HGY56451.1"/>
    </source>
</evidence>
<evidence type="ECO:0000256" key="15">
    <source>
        <dbReference type="ARBA" id="ARBA00030048"/>
    </source>
</evidence>
<evidence type="ECO:0000256" key="13">
    <source>
        <dbReference type="ARBA" id="ARBA00022842"/>
    </source>
</evidence>
<feature type="domain" description="Mur ligase central" evidence="24">
    <location>
        <begin position="46"/>
        <end position="266"/>
    </location>
</feature>
<dbReference type="EC" id="6.3.2.17" evidence="7"/>